<feature type="region of interest" description="Disordered" evidence="5">
    <location>
        <begin position="1"/>
        <end position="20"/>
    </location>
</feature>
<dbReference type="Pfam" id="PF01938">
    <property type="entry name" value="TRAM"/>
    <property type="match status" value="1"/>
</dbReference>
<evidence type="ECO:0000313" key="7">
    <source>
        <dbReference type="EMBL" id="MBZ5738675.1"/>
    </source>
</evidence>
<feature type="binding site" evidence="4">
    <location>
        <position position="206"/>
    </location>
    <ligand>
        <name>S-adenosyl-L-methionine</name>
        <dbReference type="ChEBI" id="CHEBI:59789"/>
    </ligand>
</feature>
<dbReference type="InterPro" id="IPR029063">
    <property type="entry name" value="SAM-dependent_MTases_sf"/>
</dbReference>
<dbReference type="Proteomes" id="UP000780875">
    <property type="component" value="Unassembled WGS sequence"/>
</dbReference>
<comment type="similarity">
    <text evidence="4">Belongs to the class I-like SAM-binding methyltransferase superfamily. RNA M5U methyltransferase family.</text>
</comment>
<evidence type="ECO:0000256" key="4">
    <source>
        <dbReference type="PROSITE-ProRule" id="PRU01024"/>
    </source>
</evidence>
<dbReference type="SUPFAM" id="SSF53335">
    <property type="entry name" value="S-adenosyl-L-methionine-dependent methyltransferases"/>
    <property type="match status" value="1"/>
</dbReference>
<evidence type="ECO:0000313" key="8">
    <source>
        <dbReference type="Proteomes" id="UP000780875"/>
    </source>
</evidence>
<feature type="binding site" evidence="4">
    <location>
        <position position="259"/>
    </location>
    <ligand>
        <name>S-adenosyl-L-methionine</name>
        <dbReference type="ChEBI" id="CHEBI:59789"/>
    </ligand>
</feature>
<dbReference type="PANTHER" id="PTHR11061">
    <property type="entry name" value="RNA M5U METHYLTRANSFERASE"/>
    <property type="match status" value="1"/>
</dbReference>
<comment type="caution">
    <text evidence="7">The sequence shown here is derived from an EMBL/GenBank/DDBJ whole genome shotgun (WGS) entry which is preliminary data.</text>
</comment>
<feature type="active site" description="Nucleophile" evidence="4">
    <location>
        <position position="327"/>
    </location>
</feature>
<protein>
    <submittedName>
        <fullName evidence="7">Class I SAM-dependent RNA methyltransferase</fullName>
    </submittedName>
</protein>
<evidence type="ECO:0000256" key="1">
    <source>
        <dbReference type="ARBA" id="ARBA00022603"/>
    </source>
</evidence>
<dbReference type="GO" id="GO:0008168">
    <property type="term" value="F:methyltransferase activity"/>
    <property type="evidence" value="ECO:0007669"/>
    <property type="project" value="UniProtKB-KW"/>
</dbReference>
<dbReference type="InterPro" id="IPR030391">
    <property type="entry name" value="MeTrfase_TrmA_CS"/>
</dbReference>
<keyword evidence="2 4" id="KW-0808">Transferase</keyword>
<evidence type="ECO:0000256" key="2">
    <source>
        <dbReference type="ARBA" id="ARBA00022679"/>
    </source>
</evidence>
<dbReference type="Gene3D" id="3.40.50.150">
    <property type="entry name" value="Vaccinia Virus protein VP39"/>
    <property type="match status" value="1"/>
</dbReference>
<dbReference type="Pfam" id="PF05958">
    <property type="entry name" value="tRNA_U5-meth_tr"/>
    <property type="match status" value="1"/>
</dbReference>
<dbReference type="CDD" id="cd02440">
    <property type="entry name" value="AdoMet_MTases"/>
    <property type="match status" value="1"/>
</dbReference>
<dbReference type="InterPro" id="IPR012340">
    <property type="entry name" value="NA-bd_OB-fold"/>
</dbReference>
<dbReference type="EMBL" id="JAIQZJ010000006">
    <property type="protein sequence ID" value="MBZ5738675.1"/>
    <property type="molecule type" value="Genomic_DNA"/>
</dbReference>
<feature type="domain" description="TRAM" evidence="6">
    <location>
        <begin position="17"/>
        <end position="80"/>
    </location>
</feature>
<gene>
    <name evidence="7" type="ORF">K8U61_10925</name>
</gene>
<keyword evidence="1 4" id="KW-0489">Methyltransferase</keyword>
<feature type="compositionally biased region" description="Basic residues" evidence="5">
    <location>
        <begin position="1"/>
        <end position="13"/>
    </location>
</feature>
<sequence>MTRRPPRQARQRTPRGASRVGQRFEAVVGPVAHGGHCIVRLPEPESRVVFLRHAIPGERVVLEITEGTDGDRFWRGDAVEVLEASPDRVPPPCPYAGPGRCGGCDFQHVDLARQRALKADVVREQLARLAKLDRDVVVEAVPGDEHGLHWRTRQRYATLPGGGRAMRQHRSHDLVPVDTCLLEAPEPSDHRALDTTFEVADGGFWQVHPGAPDVLVTTVLELLGPQPGERCLDLYAGVGLFARFLLDAVGETGRVVAIEGDATASALSATNCPGAVVRPGDVGQVLATSYDEPFDLVVLDPPREGARRPVVEAVVDRRPRAVAYVACDPAALARDVATFAELGYELRDLRAFDLFPMTHHVECVALLAPR</sequence>
<dbReference type="InterPro" id="IPR010280">
    <property type="entry name" value="U5_MeTrfase_fam"/>
</dbReference>
<feature type="binding site" evidence="4">
    <location>
        <position position="235"/>
    </location>
    <ligand>
        <name>S-adenosyl-L-methionine</name>
        <dbReference type="ChEBI" id="CHEBI:59789"/>
    </ligand>
</feature>
<dbReference type="InterPro" id="IPR002792">
    <property type="entry name" value="TRAM_dom"/>
</dbReference>
<dbReference type="Gene3D" id="2.40.50.140">
    <property type="entry name" value="Nucleic acid-binding proteins"/>
    <property type="match status" value="1"/>
</dbReference>
<name>A0ABS7UCT0_9ACTN</name>
<dbReference type="SUPFAM" id="SSF50249">
    <property type="entry name" value="Nucleic acid-binding proteins"/>
    <property type="match status" value="1"/>
</dbReference>
<reference evidence="7 8" key="1">
    <citation type="submission" date="2021-09" db="EMBL/GenBank/DDBJ databases">
        <title>Whole genome sequence of Nocardioides sp. GBK3QG-3.</title>
        <authorList>
            <person name="Tuo L."/>
        </authorList>
    </citation>
    <scope>NUCLEOTIDE SEQUENCE [LARGE SCALE GENOMIC DNA]</scope>
    <source>
        <strain evidence="7 8">GBK3QG-3</strain>
    </source>
</reference>
<evidence type="ECO:0000256" key="5">
    <source>
        <dbReference type="SAM" id="MobiDB-lite"/>
    </source>
</evidence>
<keyword evidence="3 4" id="KW-0949">S-adenosyl-L-methionine</keyword>
<dbReference type="PROSITE" id="PS51687">
    <property type="entry name" value="SAM_MT_RNA_M5U"/>
    <property type="match status" value="1"/>
</dbReference>
<dbReference type="PROSITE" id="PS01231">
    <property type="entry name" value="TRMA_2"/>
    <property type="match status" value="1"/>
</dbReference>
<evidence type="ECO:0000259" key="6">
    <source>
        <dbReference type="PROSITE" id="PS50926"/>
    </source>
</evidence>
<keyword evidence="8" id="KW-1185">Reference proteome</keyword>
<dbReference type="PANTHER" id="PTHR11061:SF30">
    <property type="entry name" value="TRNA (URACIL(54)-C(5))-METHYLTRANSFERASE"/>
    <property type="match status" value="1"/>
</dbReference>
<accession>A0ABS7UCT0</accession>
<feature type="binding site" evidence="4">
    <location>
        <position position="300"/>
    </location>
    <ligand>
        <name>S-adenosyl-L-methionine</name>
        <dbReference type="ChEBI" id="CHEBI:59789"/>
    </ligand>
</feature>
<dbReference type="PROSITE" id="PS50926">
    <property type="entry name" value="TRAM"/>
    <property type="match status" value="1"/>
</dbReference>
<organism evidence="7 8">
    <name type="scientific">Nocardioides mangrovi</name>
    <dbReference type="NCBI Taxonomy" id="2874580"/>
    <lineage>
        <taxon>Bacteria</taxon>
        <taxon>Bacillati</taxon>
        <taxon>Actinomycetota</taxon>
        <taxon>Actinomycetes</taxon>
        <taxon>Propionibacteriales</taxon>
        <taxon>Nocardioidaceae</taxon>
        <taxon>Nocardioides</taxon>
    </lineage>
</organism>
<proteinExistence type="inferred from homology"/>
<dbReference type="RefSeq" id="WP_224123049.1">
    <property type="nucleotide sequence ID" value="NZ_JAIQZJ010000006.1"/>
</dbReference>
<evidence type="ECO:0000256" key="3">
    <source>
        <dbReference type="ARBA" id="ARBA00022691"/>
    </source>
</evidence>
<dbReference type="GO" id="GO:0032259">
    <property type="term" value="P:methylation"/>
    <property type="evidence" value="ECO:0007669"/>
    <property type="project" value="UniProtKB-KW"/>
</dbReference>